<organism evidence="2 3">
    <name type="scientific">Lasius niger</name>
    <name type="common">Black garden ant</name>
    <dbReference type="NCBI Taxonomy" id="67767"/>
    <lineage>
        <taxon>Eukaryota</taxon>
        <taxon>Metazoa</taxon>
        <taxon>Ecdysozoa</taxon>
        <taxon>Arthropoda</taxon>
        <taxon>Hexapoda</taxon>
        <taxon>Insecta</taxon>
        <taxon>Pterygota</taxon>
        <taxon>Neoptera</taxon>
        <taxon>Endopterygota</taxon>
        <taxon>Hymenoptera</taxon>
        <taxon>Apocrita</taxon>
        <taxon>Aculeata</taxon>
        <taxon>Formicoidea</taxon>
        <taxon>Formicidae</taxon>
        <taxon>Formicinae</taxon>
        <taxon>Lasius</taxon>
        <taxon>Lasius</taxon>
    </lineage>
</organism>
<feature type="region of interest" description="Disordered" evidence="1">
    <location>
        <begin position="331"/>
        <end position="359"/>
    </location>
</feature>
<name>A0A0J7JYF0_LASNI</name>
<dbReference type="GO" id="GO:0051301">
    <property type="term" value="P:cell division"/>
    <property type="evidence" value="ECO:0007669"/>
    <property type="project" value="UniProtKB-KW"/>
</dbReference>
<dbReference type="PaxDb" id="67767-A0A0J7JYF0"/>
<keyword evidence="2" id="KW-0131">Cell cycle</keyword>
<evidence type="ECO:0000256" key="1">
    <source>
        <dbReference type="SAM" id="MobiDB-lite"/>
    </source>
</evidence>
<feature type="compositionally biased region" description="Basic and acidic residues" evidence="1">
    <location>
        <begin position="331"/>
        <end position="341"/>
    </location>
</feature>
<dbReference type="EMBL" id="LBMM01020755">
    <property type="protein sequence ID" value="KMQ83218.1"/>
    <property type="molecule type" value="Genomic_DNA"/>
</dbReference>
<evidence type="ECO:0000313" key="3">
    <source>
        <dbReference type="Proteomes" id="UP000036403"/>
    </source>
</evidence>
<proteinExistence type="predicted"/>
<reference evidence="2 3" key="1">
    <citation type="submission" date="2015-04" db="EMBL/GenBank/DDBJ databases">
        <title>Lasius niger genome sequencing.</title>
        <authorList>
            <person name="Konorov E.A."/>
            <person name="Nikitin M.A."/>
            <person name="Kirill M.V."/>
            <person name="Chang P."/>
        </authorList>
    </citation>
    <scope>NUCLEOTIDE SEQUENCE [LARGE SCALE GENOMIC DNA]</scope>
    <source>
        <tissue evidence="2">Whole</tissue>
    </source>
</reference>
<keyword evidence="3" id="KW-1185">Reference proteome</keyword>
<dbReference type="Proteomes" id="UP000036403">
    <property type="component" value="Unassembled WGS sequence"/>
</dbReference>
<keyword evidence="2" id="KW-0132">Cell division</keyword>
<accession>A0A0J7JYF0</accession>
<gene>
    <name evidence="2" type="ORF">RF55_20610</name>
</gene>
<evidence type="ECO:0000313" key="2">
    <source>
        <dbReference type="EMBL" id="KMQ83218.1"/>
    </source>
</evidence>
<sequence length="359" mass="40223">MIHSKMQYMTATPEYAAPDLEVWKETGLLYEDYQNLHDAGWTFEDYAAVDDASMPLRAPTRVMAAVAWGRADVHNWQTIMQFAGIGLNRPYMVSEWATRLGIDKKDLFGQEQHIEVFSRYIKAANDPAAGVSAKSLKEAIGIQNGNCWTASDFKRVLQEARVIEKGASASKAADLYRHAGSEVEQAQMRKFWGEDLVKRCNGVPQYELETQDPFAVQGKCIFTVLALNETNFERVEGGRVLYKNYSPPRLIEPGDEPFRFGMGTPPAVSGPTAILLGEEPLAYKDSSSGKDIVPMHFRVIKYVDLNANFYLEQSEKAGEQNGLKFEKSLLADQKAQEKTPDVRGFSHIPDLPFSHGRSE</sequence>
<protein>
    <submittedName>
        <fullName evidence="2">Cell division protein</fullName>
    </submittedName>
</protein>
<dbReference type="AlphaFoldDB" id="A0A0J7JYF0"/>
<comment type="caution">
    <text evidence="2">The sequence shown here is derived from an EMBL/GenBank/DDBJ whole genome shotgun (WGS) entry which is preliminary data.</text>
</comment>